<comment type="caution">
    <text evidence="7">The sequence shown here is derived from an EMBL/GenBank/DDBJ whole genome shotgun (WGS) entry which is preliminary data.</text>
</comment>
<protein>
    <submittedName>
        <fullName evidence="7">Stage V sporulation protein D</fullName>
    </submittedName>
</protein>
<keyword evidence="4" id="KW-0812">Transmembrane</keyword>
<dbReference type="EMBL" id="WUUL01000013">
    <property type="protein sequence ID" value="MXQ55358.1"/>
    <property type="molecule type" value="Genomic_DNA"/>
</dbReference>
<accession>A0A6I4VXZ6</accession>
<dbReference type="InterPro" id="IPR050515">
    <property type="entry name" value="Beta-lactam/transpept"/>
</dbReference>
<evidence type="ECO:0000256" key="4">
    <source>
        <dbReference type="SAM" id="Phobius"/>
    </source>
</evidence>
<evidence type="ECO:0000256" key="3">
    <source>
        <dbReference type="ARBA" id="ARBA00023136"/>
    </source>
</evidence>
<evidence type="ECO:0000256" key="2">
    <source>
        <dbReference type="ARBA" id="ARBA00007171"/>
    </source>
</evidence>
<dbReference type="SUPFAM" id="SSF56519">
    <property type="entry name" value="Penicillin binding protein dimerisation domain"/>
    <property type="match status" value="1"/>
</dbReference>
<dbReference type="GO" id="GO:0005886">
    <property type="term" value="C:plasma membrane"/>
    <property type="evidence" value="ECO:0007669"/>
    <property type="project" value="TreeGrafter"/>
</dbReference>
<evidence type="ECO:0000313" key="8">
    <source>
        <dbReference type="Proteomes" id="UP000430692"/>
    </source>
</evidence>
<dbReference type="SUPFAM" id="SSF56601">
    <property type="entry name" value="beta-lactamase/transpeptidase-like"/>
    <property type="match status" value="1"/>
</dbReference>
<keyword evidence="4" id="KW-1133">Transmembrane helix</keyword>
<feature type="domain" description="Penicillin-binding protein transpeptidase" evidence="5">
    <location>
        <begin position="253"/>
        <end position="570"/>
    </location>
</feature>
<feature type="transmembrane region" description="Helical" evidence="4">
    <location>
        <begin position="12"/>
        <end position="32"/>
    </location>
</feature>
<dbReference type="InterPro" id="IPR005311">
    <property type="entry name" value="PBP_dimer"/>
</dbReference>
<keyword evidence="3 4" id="KW-0472">Membrane</keyword>
<dbReference type="Proteomes" id="UP000430692">
    <property type="component" value="Unassembled WGS sequence"/>
</dbReference>
<dbReference type="Gene3D" id="3.30.450.330">
    <property type="match status" value="1"/>
</dbReference>
<comment type="similarity">
    <text evidence="2">Belongs to the transpeptidase family.</text>
</comment>
<dbReference type="AlphaFoldDB" id="A0A6I4VXZ6"/>
<dbReference type="GO" id="GO:0071555">
    <property type="term" value="P:cell wall organization"/>
    <property type="evidence" value="ECO:0007669"/>
    <property type="project" value="TreeGrafter"/>
</dbReference>
<dbReference type="InterPro" id="IPR012338">
    <property type="entry name" value="Beta-lactam/transpept-like"/>
</dbReference>
<sequence length="585" mass="64674">MQQSEKKNKVRSVMIGFTLTVLLSSVLIRLLWIQTVDSQVLLDRAKKVWENSNSILHATRGSIYDRTKQEVYTWEVPGYYFVADPSQIKDVSNTAKILSPLLEIPVHILEEKFLQKKKAVEIKHEGKGKYSPSIYRKVFSLKTSGKIAGIYGYPTHMRQYNSSELSHVLGFLNSSGEPVGGVEKVYDKLLRGVNGSIKYHKAKNGMMVSDGPDTFRPPTDGKDLILTIDAKIQHETEVAIDEAMKKYNAKGATAIVADPKNGEILSMVSRPTFDPKNVSKTYDPAKNGHNIAVESQYEPGSTFKIVTLAASINEKLFRPNDTFKSGSIKVGDRTFHDSNRVGWGTISYQRSVELSSNVGFIHLGQRLGSERFADYINRFGFGHITEQFGTRTGIDLPAEGRGYYYNRPLYPVELAASSFGQGISVTPIQQIAAVSAIANNGYWVKPHVLKEAVDPKTKKTVYEYPITKRQIIEPQTATKVRQILRGVVQKGTATEANLADYDVAGKTGTAQIPSPEGGYIPNEYIVSFIGFAPAVKPDVVIYVAFDRPTANVSSMSGGKIAAPVARDILKKILPIRHVAAKKDSH</sequence>
<gene>
    <name evidence="7" type="ORF">GSM42_16880</name>
</gene>
<comment type="subcellular location">
    <subcellularLocation>
        <location evidence="1">Membrane</location>
    </subcellularLocation>
</comment>
<evidence type="ECO:0000259" key="5">
    <source>
        <dbReference type="Pfam" id="PF00905"/>
    </source>
</evidence>
<dbReference type="Pfam" id="PF03717">
    <property type="entry name" value="PBP_dimer"/>
    <property type="match status" value="1"/>
</dbReference>
<dbReference type="InterPro" id="IPR036138">
    <property type="entry name" value="PBP_dimer_sf"/>
</dbReference>
<reference evidence="7 8" key="1">
    <citation type="submission" date="2019-12" db="EMBL/GenBank/DDBJ databases">
        <title>Whole-genome analyses of novel actinobacteria.</title>
        <authorList>
            <person name="Sahin N."/>
            <person name="Saygin H."/>
        </authorList>
    </citation>
    <scope>NUCLEOTIDE SEQUENCE [LARGE SCALE GENOMIC DNA]</scope>
    <source>
        <strain evidence="7 8">KC615</strain>
    </source>
</reference>
<dbReference type="Gene3D" id="3.40.710.10">
    <property type="entry name" value="DD-peptidase/beta-lactamase superfamily"/>
    <property type="match status" value="1"/>
</dbReference>
<evidence type="ECO:0000256" key="1">
    <source>
        <dbReference type="ARBA" id="ARBA00004370"/>
    </source>
</evidence>
<name>A0A6I4VXZ6_9BACL</name>
<dbReference type="RefSeq" id="WP_160802707.1">
    <property type="nucleotide sequence ID" value="NZ_WUUL01000013.1"/>
</dbReference>
<dbReference type="Gene3D" id="3.90.1310.10">
    <property type="entry name" value="Penicillin-binding protein 2a (Domain 2)"/>
    <property type="match status" value="1"/>
</dbReference>
<feature type="domain" description="Penicillin-binding protein dimerisation" evidence="6">
    <location>
        <begin position="57"/>
        <end position="208"/>
    </location>
</feature>
<evidence type="ECO:0000313" key="7">
    <source>
        <dbReference type="EMBL" id="MXQ55358.1"/>
    </source>
</evidence>
<dbReference type="PANTHER" id="PTHR30627">
    <property type="entry name" value="PEPTIDOGLYCAN D,D-TRANSPEPTIDASE"/>
    <property type="match status" value="1"/>
</dbReference>
<keyword evidence="8" id="KW-1185">Reference proteome</keyword>
<dbReference type="PANTHER" id="PTHR30627:SF1">
    <property type="entry name" value="PEPTIDOGLYCAN D,D-TRANSPEPTIDASE FTSI"/>
    <property type="match status" value="1"/>
</dbReference>
<dbReference type="GO" id="GO:0008658">
    <property type="term" value="F:penicillin binding"/>
    <property type="evidence" value="ECO:0007669"/>
    <property type="project" value="InterPro"/>
</dbReference>
<dbReference type="Pfam" id="PF00905">
    <property type="entry name" value="Transpeptidase"/>
    <property type="match status" value="1"/>
</dbReference>
<evidence type="ECO:0000259" key="6">
    <source>
        <dbReference type="Pfam" id="PF03717"/>
    </source>
</evidence>
<dbReference type="InterPro" id="IPR001460">
    <property type="entry name" value="PCN-bd_Tpept"/>
</dbReference>
<organism evidence="7 8">
    <name type="scientific">Shimazuella alba</name>
    <dbReference type="NCBI Taxonomy" id="2690964"/>
    <lineage>
        <taxon>Bacteria</taxon>
        <taxon>Bacillati</taxon>
        <taxon>Bacillota</taxon>
        <taxon>Bacilli</taxon>
        <taxon>Bacillales</taxon>
        <taxon>Thermoactinomycetaceae</taxon>
        <taxon>Shimazuella</taxon>
    </lineage>
</organism>
<proteinExistence type="inferred from homology"/>